<sequence length="82" mass="8971">MRDSLASYGCSGSSTGLSTSPVRYKFRIFSGPALRLGLGSWSVRLNGKYLNRDLRPEPIAYRVSAQAGPPNRIRYVGSECSD</sequence>
<comment type="caution">
    <text evidence="1">The sequence shown here is derived from an EMBL/GenBank/DDBJ whole genome shotgun (WGS) entry which is preliminary data.</text>
</comment>
<keyword evidence="2" id="KW-1185">Reference proteome</keyword>
<name>A0A9D4QQB8_DREPO</name>
<dbReference type="EMBL" id="JAIWYP010000004">
    <property type="protein sequence ID" value="KAH3838425.1"/>
    <property type="molecule type" value="Genomic_DNA"/>
</dbReference>
<evidence type="ECO:0000313" key="2">
    <source>
        <dbReference type="Proteomes" id="UP000828390"/>
    </source>
</evidence>
<accession>A0A9D4QQB8</accession>
<protein>
    <submittedName>
        <fullName evidence="1">Uncharacterized protein</fullName>
    </submittedName>
</protein>
<gene>
    <name evidence="1" type="ORF">DPMN_111834</name>
</gene>
<organism evidence="1 2">
    <name type="scientific">Dreissena polymorpha</name>
    <name type="common">Zebra mussel</name>
    <name type="synonym">Mytilus polymorpha</name>
    <dbReference type="NCBI Taxonomy" id="45954"/>
    <lineage>
        <taxon>Eukaryota</taxon>
        <taxon>Metazoa</taxon>
        <taxon>Spiralia</taxon>
        <taxon>Lophotrochozoa</taxon>
        <taxon>Mollusca</taxon>
        <taxon>Bivalvia</taxon>
        <taxon>Autobranchia</taxon>
        <taxon>Heteroconchia</taxon>
        <taxon>Euheterodonta</taxon>
        <taxon>Imparidentia</taxon>
        <taxon>Neoheterodontei</taxon>
        <taxon>Myida</taxon>
        <taxon>Dreissenoidea</taxon>
        <taxon>Dreissenidae</taxon>
        <taxon>Dreissena</taxon>
    </lineage>
</organism>
<dbReference type="AlphaFoldDB" id="A0A9D4QQB8"/>
<reference evidence="1" key="2">
    <citation type="submission" date="2020-11" db="EMBL/GenBank/DDBJ databases">
        <authorList>
            <person name="McCartney M.A."/>
            <person name="Auch B."/>
            <person name="Kono T."/>
            <person name="Mallez S."/>
            <person name="Becker A."/>
            <person name="Gohl D.M."/>
            <person name="Silverstein K.A.T."/>
            <person name="Koren S."/>
            <person name="Bechman K.B."/>
            <person name="Herman A."/>
            <person name="Abrahante J.E."/>
            <person name="Garbe J."/>
        </authorList>
    </citation>
    <scope>NUCLEOTIDE SEQUENCE</scope>
    <source>
        <strain evidence="1">Duluth1</strain>
        <tissue evidence="1">Whole animal</tissue>
    </source>
</reference>
<evidence type="ECO:0000313" key="1">
    <source>
        <dbReference type="EMBL" id="KAH3838425.1"/>
    </source>
</evidence>
<dbReference type="Proteomes" id="UP000828390">
    <property type="component" value="Unassembled WGS sequence"/>
</dbReference>
<reference evidence="1" key="1">
    <citation type="journal article" date="2019" name="bioRxiv">
        <title>The Genome of the Zebra Mussel, Dreissena polymorpha: A Resource for Invasive Species Research.</title>
        <authorList>
            <person name="McCartney M.A."/>
            <person name="Auch B."/>
            <person name="Kono T."/>
            <person name="Mallez S."/>
            <person name="Zhang Y."/>
            <person name="Obille A."/>
            <person name="Becker A."/>
            <person name="Abrahante J.E."/>
            <person name="Garbe J."/>
            <person name="Badalamenti J.P."/>
            <person name="Herman A."/>
            <person name="Mangelson H."/>
            <person name="Liachko I."/>
            <person name="Sullivan S."/>
            <person name="Sone E.D."/>
            <person name="Koren S."/>
            <person name="Silverstein K.A.T."/>
            <person name="Beckman K.B."/>
            <person name="Gohl D.M."/>
        </authorList>
    </citation>
    <scope>NUCLEOTIDE SEQUENCE</scope>
    <source>
        <strain evidence="1">Duluth1</strain>
        <tissue evidence="1">Whole animal</tissue>
    </source>
</reference>
<proteinExistence type="predicted"/>